<dbReference type="Proteomes" id="UP001165367">
    <property type="component" value="Unassembled WGS sequence"/>
</dbReference>
<comment type="caution">
    <text evidence="1">The sequence shown here is derived from an EMBL/GenBank/DDBJ whole genome shotgun (WGS) entry which is preliminary data.</text>
</comment>
<keyword evidence="2" id="KW-1185">Reference proteome</keyword>
<protein>
    <recommendedName>
        <fullName evidence="3">Histone H1</fullName>
    </recommendedName>
</protein>
<organism evidence="1 2">
    <name type="scientific">Terrimonas ginsenosidimutans</name>
    <dbReference type="NCBI Taxonomy" id="2908004"/>
    <lineage>
        <taxon>Bacteria</taxon>
        <taxon>Pseudomonadati</taxon>
        <taxon>Bacteroidota</taxon>
        <taxon>Chitinophagia</taxon>
        <taxon>Chitinophagales</taxon>
        <taxon>Chitinophagaceae</taxon>
        <taxon>Terrimonas</taxon>
    </lineage>
</organism>
<evidence type="ECO:0000313" key="1">
    <source>
        <dbReference type="EMBL" id="MCG2614028.1"/>
    </source>
</evidence>
<dbReference type="EMBL" id="JAKLTR010000003">
    <property type="protein sequence ID" value="MCG2614028.1"/>
    <property type="molecule type" value="Genomic_DNA"/>
</dbReference>
<gene>
    <name evidence="1" type="ORF">LZZ85_07035</name>
</gene>
<name>A0ABS9KNX3_9BACT</name>
<dbReference type="RefSeq" id="WP_237870054.1">
    <property type="nucleotide sequence ID" value="NZ_JAKLTR010000003.1"/>
</dbReference>
<evidence type="ECO:0000313" key="2">
    <source>
        <dbReference type="Proteomes" id="UP001165367"/>
    </source>
</evidence>
<sequence>MAKEKAVSAKKQARQQIVVQLQTALPGILEALGQKEFDSRLKKVSKILTEGIKVKSPKKAKEVKKVKIKQADKEKAA</sequence>
<proteinExistence type="predicted"/>
<reference evidence="1" key="1">
    <citation type="submission" date="2022-01" db="EMBL/GenBank/DDBJ databases">
        <authorList>
            <person name="Jo J.-H."/>
            <person name="Im W.-T."/>
        </authorList>
    </citation>
    <scope>NUCLEOTIDE SEQUENCE</scope>
    <source>
        <strain evidence="1">NA20</strain>
    </source>
</reference>
<evidence type="ECO:0008006" key="3">
    <source>
        <dbReference type="Google" id="ProtNLM"/>
    </source>
</evidence>
<accession>A0ABS9KNX3</accession>